<dbReference type="PIRSF" id="PIRSF008292">
    <property type="entry name" value="UCP008292"/>
    <property type="match status" value="1"/>
</dbReference>
<dbReference type="InterPro" id="IPR016538">
    <property type="entry name" value="UCP008292"/>
</dbReference>
<evidence type="ECO:0000313" key="4">
    <source>
        <dbReference type="EMBL" id="MBB6096849.1"/>
    </source>
</evidence>
<dbReference type="Proteomes" id="UP000569951">
    <property type="component" value="Unassembled WGS sequence"/>
</dbReference>
<protein>
    <submittedName>
        <fullName evidence="4">Icc-related predicted phosphoesterase</fullName>
    </submittedName>
</protein>
<gene>
    <name evidence="4" type="ORF">HNR42_000261</name>
</gene>
<dbReference type="GO" id="GO:0016020">
    <property type="term" value="C:membrane"/>
    <property type="evidence" value="ECO:0007669"/>
    <property type="project" value="GOC"/>
</dbReference>
<dbReference type="GO" id="GO:0008758">
    <property type="term" value="F:UDP-2,3-diacylglucosamine hydrolase activity"/>
    <property type="evidence" value="ECO:0007669"/>
    <property type="project" value="TreeGrafter"/>
</dbReference>
<dbReference type="RefSeq" id="WP_183983689.1">
    <property type="nucleotide sequence ID" value="NZ_JACHHG010000001.1"/>
</dbReference>
<comment type="caution">
    <text evidence="4">The sequence shown here is derived from an EMBL/GenBank/DDBJ whole genome shotgun (WGS) entry which is preliminary data.</text>
</comment>
<dbReference type="SUPFAM" id="SSF56300">
    <property type="entry name" value="Metallo-dependent phosphatases"/>
    <property type="match status" value="1"/>
</dbReference>
<dbReference type="PANTHER" id="PTHR31302">
    <property type="entry name" value="TRANSMEMBRANE PROTEIN WITH METALLOPHOSPHOESTERASE DOMAIN-RELATED"/>
    <property type="match status" value="1"/>
</dbReference>
<sequence length="263" mass="27829">MTKRDTAKGRPTVRFAALGDLHCTKTSQGNYQSLFAAVNEAADALLLCGDLTDYGLPEEAQVLARELAAVRVPVVAVLGNHDYESGQQDAVREVLQGVGVTVLDGEAIEIHGVGIAGAKGFAGGFGRFTLGSWGEAAIKSFVREALDEALKLEAALARLRTPQSIALLHYAPIRDTVEGEPAEIMAFLGNSRLEEPLQRHPVSAVLHGHAHGGSPEGRTVSGVPVYNVSMPVMNRHFPDQPPFRVLALEVEPSGEPAAGGVMP</sequence>
<dbReference type="InterPro" id="IPR029052">
    <property type="entry name" value="Metallo-depent_PP-like"/>
</dbReference>
<evidence type="ECO:0000313" key="5">
    <source>
        <dbReference type="Proteomes" id="UP000569951"/>
    </source>
</evidence>
<accession>A0A841HX74</accession>
<organism evidence="4 5">
    <name type="scientific">Deinobacterium chartae</name>
    <dbReference type="NCBI Taxonomy" id="521158"/>
    <lineage>
        <taxon>Bacteria</taxon>
        <taxon>Thermotogati</taxon>
        <taxon>Deinococcota</taxon>
        <taxon>Deinococci</taxon>
        <taxon>Deinococcales</taxon>
        <taxon>Deinococcaceae</taxon>
        <taxon>Deinobacterium</taxon>
    </lineage>
</organism>
<name>A0A841HX74_9DEIO</name>
<keyword evidence="5" id="KW-1185">Reference proteome</keyword>
<dbReference type="GO" id="GO:0009245">
    <property type="term" value="P:lipid A biosynthetic process"/>
    <property type="evidence" value="ECO:0007669"/>
    <property type="project" value="TreeGrafter"/>
</dbReference>
<dbReference type="AlphaFoldDB" id="A0A841HX74"/>
<dbReference type="GO" id="GO:0046872">
    <property type="term" value="F:metal ion binding"/>
    <property type="evidence" value="ECO:0007669"/>
    <property type="project" value="UniProtKB-KW"/>
</dbReference>
<proteinExistence type="predicted"/>
<keyword evidence="1" id="KW-0479">Metal-binding</keyword>
<dbReference type="Gene3D" id="3.60.21.10">
    <property type="match status" value="1"/>
</dbReference>
<dbReference type="Pfam" id="PF00149">
    <property type="entry name" value="Metallophos"/>
    <property type="match status" value="1"/>
</dbReference>
<evidence type="ECO:0000256" key="1">
    <source>
        <dbReference type="ARBA" id="ARBA00022723"/>
    </source>
</evidence>
<dbReference type="InterPro" id="IPR051158">
    <property type="entry name" value="Metallophosphoesterase_sf"/>
</dbReference>
<dbReference type="InterPro" id="IPR004843">
    <property type="entry name" value="Calcineurin-like_PHP"/>
</dbReference>
<evidence type="ECO:0000259" key="3">
    <source>
        <dbReference type="Pfam" id="PF00149"/>
    </source>
</evidence>
<evidence type="ECO:0000256" key="2">
    <source>
        <dbReference type="ARBA" id="ARBA00022801"/>
    </source>
</evidence>
<reference evidence="4 5" key="1">
    <citation type="submission" date="2020-08" db="EMBL/GenBank/DDBJ databases">
        <title>Genomic Encyclopedia of Type Strains, Phase IV (KMG-IV): sequencing the most valuable type-strain genomes for metagenomic binning, comparative biology and taxonomic classification.</title>
        <authorList>
            <person name="Goeker M."/>
        </authorList>
    </citation>
    <scope>NUCLEOTIDE SEQUENCE [LARGE SCALE GENOMIC DNA]</scope>
    <source>
        <strain evidence="4 5">DSM 21458</strain>
    </source>
</reference>
<dbReference type="EMBL" id="JACHHG010000001">
    <property type="protein sequence ID" value="MBB6096849.1"/>
    <property type="molecule type" value="Genomic_DNA"/>
</dbReference>
<keyword evidence="2" id="KW-0378">Hydrolase</keyword>
<dbReference type="PANTHER" id="PTHR31302:SF31">
    <property type="entry name" value="PHOSPHODIESTERASE YAEI"/>
    <property type="match status" value="1"/>
</dbReference>
<feature type="domain" description="Calcineurin-like phosphoesterase" evidence="3">
    <location>
        <begin position="14"/>
        <end position="212"/>
    </location>
</feature>